<proteinExistence type="predicted"/>
<dbReference type="EMBL" id="CACRXK020010275">
    <property type="protein sequence ID" value="CAB4019057.1"/>
    <property type="molecule type" value="Genomic_DNA"/>
</dbReference>
<accession>A0A7D9IYC7</accession>
<dbReference type="Proteomes" id="UP001152795">
    <property type="component" value="Unassembled WGS sequence"/>
</dbReference>
<comment type="caution">
    <text evidence="1">The sequence shown here is derived from an EMBL/GenBank/DDBJ whole genome shotgun (WGS) entry which is preliminary data.</text>
</comment>
<evidence type="ECO:0000313" key="1">
    <source>
        <dbReference type="EMBL" id="CAB4019057.1"/>
    </source>
</evidence>
<dbReference type="AlphaFoldDB" id="A0A7D9IYC7"/>
<dbReference type="OrthoDB" id="10513962at2759"/>
<keyword evidence="2" id="KW-1185">Reference proteome</keyword>
<reference evidence="1" key="1">
    <citation type="submission" date="2020-04" db="EMBL/GenBank/DDBJ databases">
        <authorList>
            <person name="Alioto T."/>
            <person name="Alioto T."/>
            <person name="Gomez Garrido J."/>
        </authorList>
    </citation>
    <scope>NUCLEOTIDE SEQUENCE</scope>
    <source>
        <strain evidence="1">A484AB</strain>
    </source>
</reference>
<sequence>MEAEDESRDVGPTEDVDDSEVEIWERVCQINDIVDQIGIQHPIIYDIYDLCQYYKNDKLCLFNISMLRAICVGISRYHSSQEIANLTLF</sequence>
<name>A0A7D9IYC7_PARCT</name>
<gene>
    <name evidence="1" type="ORF">PACLA_8A033474</name>
</gene>
<protein>
    <submittedName>
        <fullName evidence="1">Uncharacterized protein</fullName>
    </submittedName>
</protein>
<evidence type="ECO:0000313" key="2">
    <source>
        <dbReference type="Proteomes" id="UP001152795"/>
    </source>
</evidence>
<organism evidence="1 2">
    <name type="scientific">Paramuricea clavata</name>
    <name type="common">Red gorgonian</name>
    <name type="synonym">Violescent sea-whip</name>
    <dbReference type="NCBI Taxonomy" id="317549"/>
    <lineage>
        <taxon>Eukaryota</taxon>
        <taxon>Metazoa</taxon>
        <taxon>Cnidaria</taxon>
        <taxon>Anthozoa</taxon>
        <taxon>Octocorallia</taxon>
        <taxon>Malacalcyonacea</taxon>
        <taxon>Plexauridae</taxon>
        <taxon>Paramuricea</taxon>
    </lineage>
</organism>